<dbReference type="InterPro" id="IPR045864">
    <property type="entry name" value="aa-tRNA-synth_II/BPL/LPL"/>
</dbReference>
<dbReference type="PROSITE" id="PS50862">
    <property type="entry name" value="AA_TRNA_LIGASE_II"/>
    <property type="match status" value="1"/>
</dbReference>
<dbReference type="PANTHER" id="PTHR22594">
    <property type="entry name" value="ASPARTYL/LYSYL-TRNA SYNTHETASE"/>
    <property type="match status" value="1"/>
</dbReference>
<dbReference type="CDD" id="cd04323">
    <property type="entry name" value="AsnRS_cyto_like_N"/>
    <property type="match status" value="1"/>
</dbReference>
<dbReference type="VEuPathDB" id="TrichDB:TVAGG3_0104580"/>
<evidence type="ECO:0000256" key="10">
    <source>
        <dbReference type="ARBA" id="ARBA00029886"/>
    </source>
</evidence>
<reference evidence="14" key="1">
    <citation type="submission" date="2006-10" db="EMBL/GenBank/DDBJ databases">
        <authorList>
            <person name="Amadeo P."/>
            <person name="Zhao Q."/>
            <person name="Wortman J."/>
            <person name="Fraser-Liggett C."/>
            <person name="Carlton J."/>
        </authorList>
    </citation>
    <scope>NUCLEOTIDE SEQUENCE</scope>
    <source>
        <strain evidence="14">G3</strain>
    </source>
</reference>
<evidence type="ECO:0000256" key="12">
    <source>
        <dbReference type="SAM" id="Coils"/>
    </source>
</evidence>
<dbReference type="PANTHER" id="PTHR22594:SF16">
    <property type="entry name" value="ASPARAGINE--TRNA LIGASE, CYTOPLASMIC"/>
    <property type="match status" value="1"/>
</dbReference>
<keyword evidence="7" id="KW-0067">ATP-binding</keyword>
<protein>
    <recommendedName>
        <fullName evidence="3">asparagine--tRNA ligase</fullName>
        <ecNumber evidence="3">6.1.1.22</ecNumber>
    </recommendedName>
    <alternativeName>
        <fullName evidence="10">Asparaginyl-tRNA synthetase</fullName>
    </alternativeName>
</protein>
<evidence type="ECO:0000256" key="8">
    <source>
        <dbReference type="ARBA" id="ARBA00022917"/>
    </source>
</evidence>
<evidence type="ECO:0000259" key="13">
    <source>
        <dbReference type="PROSITE" id="PS50862"/>
    </source>
</evidence>
<sequence>MWDFTAITALIRELVNDDEDFPIASIIAICIESLKSIEKPLHPTTILSPALESLSTNVKDMIEETGDLVVAGTLNQDQALERLRELYALLNYIITPIQAFTAYPERVPRNENNSRVLEQAYEHLNFAEAMGKSAKKAMEKNLARVKKNAEKRAAQKAKEAENANAEAEKLKAALEKAASIKLEEDKSLPAAVTRKIKYVVASEERQRVFGWVHKLSRHGGIMFLTLRDGTGFLQVILEGILTQTTSALTINREATVMVVGKVREDKRAVGGKELAADYWEMIGNAPSDFDTLTRPDLTPDLLLDNRHLVLRSEFASTTMKVRDHLTRIIRENFYKHDCTEVVCPCLVQTQCEGGATLFGLDFYGQKAYLTQSSQLYLETCCASMGDVFCIEPSFRAEKSKTPRHLCEFTHIEAEYPFIDFDELMSRIEDMVIAVVNGLLESEFKDFILKHNPDLKPLKKPFKRITHKEALEFCRTHDIPKDPEHLEDKWKDDDDIPELAERTLVDTIGELCFMTKFPAAIKAFYMKRCPEDNSLTESCDLLVPGVGEIVGGSMRLECYDELMNAYLVNGLDPAPYYWYVDQRRYGHFPHGGFGLGTERLVRWILKIGHIRETCLYPRIMNRATP</sequence>
<keyword evidence="6" id="KW-0547">Nucleotide-binding</keyword>
<name>A2FRT6_TRIV3</name>
<dbReference type="OMA" id="DCCLYPR"/>
<dbReference type="STRING" id="5722.A2FRT6"/>
<evidence type="ECO:0000256" key="4">
    <source>
        <dbReference type="ARBA" id="ARBA00022490"/>
    </source>
</evidence>
<keyword evidence="5" id="KW-0436">Ligase</keyword>
<dbReference type="Pfam" id="PF00152">
    <property type="entry name" value="tRNA-synt_2"/>
    <property type="match status" value="1"/>
</dbReference>
<dbReference type="GO" id="GO:0005524">
    <property type="term" value="F:ATP binding"/>
    <property type="evidence" value="ECO:0007669"/>
    <property type="project" value="UniProtKB-KW"/>
</dbReference>
<dbReference type="EMBL" id="DS113970">
    <property type="protein sequence ID" value="EAX92385.1"/>
    <property type="molecule type" value="Genomic_DNA"/>
</dbReference>
<dbReference type="EC" id="6.1.1.22" evidence="3"/>
<dbReference type="CDD" id="cd00776">
    <property type="entry name" value="AsxRS_core"/>
    <property type="match status" value="1"/>
</dbReference>
<dbReference type="InterPro" id="IPR004365">
    <property type="entry name" value="NA-bd_OB_tRNA"/>
</dbReference>
<evidence type="ECO:0000313" key="15">
    <source>
        <dbReference type="Proteomes" id="UP000001542"/>
    </source>
</evidence>
<dbReference type="InterPro" id="IPR006195">
    <property type="entry name" value="aa-tRNA-synth_II"/>
</dbReference>
<dbReference type="GO" id="GO:0004816">
    <property type="term" value="F:asparagine-tRNA ligase activity"/>
    <property type="evidence" value="ECO:0000318"/>
    <property type="project" value="GO_Central"/>
</dbReference>
<proteinExistence type="inferred from homology"/>
<dbReference type="InterPro" id="IPR012340">
    <property type="entry name" value="NA-bd_OB-fold"/>
</dbReference>
<keyword evidence="15" id="KW-1185">Reference proteome</keyword>
<dbReference type="PRINTS" id="PR01042">
    <property type="entry name" value="TRNASYNTHASP"/>
</dbReference>
<evidence type="ECO:0000256" key="6">
    <source>
        <dbReference type="ARBA" id="ARBA00022741"/>
    </source>
</evidence>
<dbReference type="VEuPathDB" id="TrichDB:TVAG_156640"/>
<dbReference type="FunCoup" id="A2FRT6">
    <property type="interactions" value="621"/>
</dbReference>
<comment type="similarity">
    <text evidence="2">Belongs to the class-II aminoacyl-tRNA synthetase family.</text>
</comment>
<evidence type="ECO:0000256" key="3">
    <source>
        <dbReference type="ARBA" id="ARBA00012816"/>
    </source>
</evidence>
<dbReference type="InParanoid" id="A2FRT6"/>
<dbReference type="GO" id="GO:0005737">
    <property type="term" value="C:cytoplasm"/>
    <property type="evidence" value="ECO:0000318"/>
    <property type="project" value="GO_Central"/>
</dbReference>
<dbReference type="InterPro" id="IPR004364">
    <property type="entry name" value="Aa-tRNA-synt_II"/>
</dbReference>
<comment type="subcellular location">
    <subcellularLocation>
        <location evidence="1">Cytoplasm</location>
    </subcellularLocation>
</comment>
<keyword evidence="4" id="KW-0963">Cytoplasm</keyword>
<dbReference type="GO" id="GO:0006421">
    <property type="term" value="P:asparaginyl-tRNA aminoacylation"/>
    <property type="evidence" value="ECO:0000318"/>
    <property type="project" value="GO_Central"/>
</dbReference>
<organism evidence="14 15">
    <name type="scientific">Trichomonas vaginalis (strain ATCC PRA-98 / G3)</name>
    <dbReference type="NCBI Taxonomy" id="412133"/>
    <lineage>
        <taxon>Eukaryota</taxon>
        <taxon>Metamonada</taxon>
        <taxon>Parabasalia</taxon>
        <taxon>Trichomonadida</taxon>
        <taxon>Trichomonadidae</taxon>
        <taxon>Trichomonas</taxon>
    </lineage>
</organism>
<evidence type="ECO:0000256" key="7">
    <source>
        <dbReference type="ARBA" id="ARBA00022840"/>
    </source>
</evidence>
<evidence type="ECO:0000313" key="14">
    <source>
        <dbReference type="EMBL" id="EAX92385.1"/>
    </source>
</evidence>
<feature type="coiled-coil region" evidence="12">
    <location>
        <begin position="135"/>
        <end position="184"/>
    </location>
</feature>
<dbReference type="Proteomes" id="UP000001542">
    <property type="component" value="Unassembled WGS sequence"/>
</dbReference>
<dbReference type="InterPro" id="IPR002312">
    <property type="entry name" value="Asp/Asn-tRNA-synth_IIb"/>
</dbReference>
<dbReference type="KEGG" id="tva:4750096"/>
<evidence type="ECO:0000256" key="11">
    <source>
        <dbReference type="ARBA" id="ARBA00047844"/>
    </source>
</evidence>
<dbReference type="NCBIfam" id="TIGR00457">
    <property type="entry name" value="asnS"/>
    <property type="match status" value="1"/>
</dbReference>
<accession>A2FRT6</accession>
<evidence type="ECO:0000256" key="5">
    <source>
        <dbReference type="ARBA" id="ARBA00022598"/>
    </source>
</evidence>
<keyword evidence="9" id="KW-0030">Aminoacyl-tRNA synthetase</keyword>
<keyword evidence="8" id="KW-0648">Protein biosynthesis</keyword>
<dbReference type="SMR" id="A2FRT6"/>
<dbReference type="SUPFAM" id="SSF55681">
    <property type="entry name" value="Class II aaRS and biotin synthetases"/>
    <property type="match status" value="1"/>
</dbReference>
<dbReference type="RefSeq" id="XP_001305315.1">
    <property type="nucleotide sequence ID" value="XM_001305314.1"/>
</dbReference>
<dbReference type="eggNOG" id="KOG0555">
    <property type="taxonomic scope" value="Eukaryota"/>
</dbReference>
<gene>
    <name evidence="14" type="ORF">TVAG_156640</name>
</gene>
<dbReference type="Pfam" id="PF01336">
    <property type="entry name" value="tRNA_anti-codon"/>
    <property type="match status" value="1"/>
</dbReference>
<dbReference type="AlphaFoldDB" id="A2FRT6"/>
<feature type="domain" description="Aminoacyl-transfer RNA synthetases class-II family profile" evidence="13">
    <location>
        <begin position="392"/>
        <end position="616"/>
    </location>
</feature>
<dbReference type="SUPFAM" id="SSF50249">
    <property type="entry name" value="Nucleic acid-binding proteins"/>
    <property type="match status" value="1"/>
</dbReference>
<reference evidence="14" key="2">
    <citation type="journal article" date="2007" name="Science">
        <title>Draft genome sequence of the sexually transmitted pathogen Trichomonas vaginalis.</title>
        <authorList>
            <person name="Carlton J.M."/>
            <person name="Hirt R.P."/>
            <person name="Silva J.C."/>
            <person name="Delcher A.L."/>
            <person name="Schatz M."/>
            <person name="Zhao Q."/>
            <person name="Wortman J.R."/>
            <person name="Bidwell S.L."/>
            <person name="Alsmark U.C.M."/>
            <person name="Besteiro S."/>
            <person name="Sicheritz-Ponten T."/>
            <person name="Noel C.J."/>
            <person name="Dacks J.B."/>
            <person name="Foster P.G."/>
            <person name="Simillion C."/>
            <person name="Van de Peer Y."/>
            <person name="Miranda-Saavedra D."/>
            <person name="Barton G.J."/>
            <person name="Westrop G.D."/>
            <person name="Mueller S."/>
            <person name="Dessi D."/>
            <person name="Fiori P.L."/>
            <person name="Ren Q."/>
            <person name="Paulsen I."/>
            <person name="Zhang H."/>
            <person name="Bastida-Corcuera F.D."/>
            <person name="Simoes-Barbosa A."/>
            <person name="Brown M.T."/>
            <person name="Hayes R.D."/>
            <person name="Mukherjee M."/>
            <person name="Okumura C.Y."/>
            <person name="Schneider R."/>
            <person name="Smith A.J."/>
            <person name="Vanacova S."/>
            <person name="Villalvazo M."/>
            <person name="Haas B.J."/>
            <person name="Pertea M."/>
            <person name="Feldblyum T.V."/>
            <person name="Utterback T.R."/>
            <person name="Shu C.L."/>
            <person name="Osoegawa K."/>
            <person name="de Jong P.J."/>
            <person name="Hrdy I."/>
            <person name="Horvathova L."/>
            <person name="Zubacova Z."/>
            <person name="Dolezal P."/>
            <person name="Malik S.B."/>
            <person name="Logsdon J.M. Jr."/>
            <person name="Henze K."/>
            <person name="Gupta A."/>
            <person name="Wang C.C."/>
            <person name="Dunne R.L."/>
            <person name="Upcroft J.A."/>
            <person name="Upcroft P."/>
            <person name="White O."/>
            <person name="Salzberg S.L."/>
            <person name="Tang P."/>
            <person name="Chiu C.-H."/>
            <person name="Lee Y.-S."/>
            <person name="Embley T.M."/>
            <person name="Coombs G.H."/>
            <person name="Mottram J.C."/>
            <person name="Tachezy J."/>
            <person name="Fraser-Liggett C.M."/>
            <person name="Johnson P.J."/>
        </authorList>
    </citation>
    <scope>NUCLEOTIDE SEQUENCE [LARGE SCALE GENOMIC DNA]</scope>
    <source>
        <strain evidence="14">G3</strain>
    </source>
</reference>
<evidence type="ECO:0000256" key="1">
    <source>
        <dbReference type="ARBA" id="ARBA00004496"/>
    </source>
</evidence>
<dbReference type="OrthoDB" id="1931232at2759"/>
<dbReference type="Gene3D" id="3.30.930.10">
    <property type="entry name" value="Bira Bifunctional Protein, Domain 2"/>
    <property type="match status" value="1"/>
</dbReference>
<evidence type="ECO:0000256" key="9">
    <source>
        <dbReference type="ARBA" id="ARBA00023146"/>
    </source>
</evidence>
<dbReference type="GO" id="GO:0003676">
    <property type="term" value="F:nucleic acid binding"/>
    <property type="evidence" value="ECO:0007669"/>
    <property type="project" value="InterPro"/>
</dbReference>
<evidence type="ECO:0000256" key="2">
    <source>
        <dbReference type="ARBA" id="ARBA00008226"/>
    </source>
</evidence>
<dbReference type="Gene3D" id="2.40.50.140">
    <property type="entry name" value="Nucleic acid-binding proteins"/>
    <property type="match status" value="1"/>
</dbReference>
<keyword evidence="12" id="KW-0175">Coiled coil</keyword>
<dbReference type="InterPro" id="IPR004522">
    <property type="entry name" value="Asn-tRNA-ligase"/>
</dbReference>
<comment type="catalytic activity">
    <reaction evidence="11">
        <text>tRNA(Asn) + L-asparagine + ATP = L-asparaginyl-tRNA(Asn) + AMP + diphosphate + H(+)</text>
        <dbReference type="Rhea" id="RHEA:11180"/>
        <dbReference type="Rhea" id="RHEA-COMP:9659"/>
        <dbReference type="Rhea" id="RHEA-COMP:9674"/>
        <dbReference type="ChEBI" id="CHEBI:15378"/>
        <dbReference type="ChEBI" id="CHEBI:30616"/>
        <dbReference type="ChEBI" id="CHEBI:33019"/>
        <dbReference type="ChEBI" id="CHEBI:58048"/>
        <dbReference type="ChEBI" id="CHEBI:78442"/>
        <dbReference type="ChEBI" id="CHEBI:78515"/>
        <dbReference type="ChEBI" id="CHEBI:456215"/>
        <dbReference type="EC" id="6.1.1.22"/>
    </reaction>
</comment>